<dbReference type="EC" id="2.7.7.65" evidence="1"/>
<accession>A0ABW3ZB12</accession>
<feature type="domain" description="GGDEF" evidence="4">
    <location>
        <begin position="106"/>
        <end position="154"/>
    </location>
</feature>
<evidence type="ECO:0000256" key="2">
    <source>
        <dbReference type="ARBA" id="ARBA00034247"/>
    </source>
</evidence>
<keyword evidence="3" id="KW-0812">Transmembrane</keyword>
<dbReference type="InterPro" id="IPR043128">
    <property type="entry name" value="Rev_trsase/Diguanyl_cyclase"/>
</dbReference>
<sequence length="154" mass="16185">MLRFVARLGVVTLIAIAMSLALTFGIAALFGFTPDSVTVIIAATCPLIISLTLGAYLQSQTERLRSLNAELSQAHARLSYLARHDGLTGVLNHAGFYGALDGVRRRGGALLLVDADHFKTVNDDFGHDAGDRALQALARAIADAAGADALIGRV</sequence>
<dbReference type="Proteomes" id="UP001597171">
    <property type="component" value="Unassembled WGS sequence"/>
</dbReference>
<comment type="catalytic activity">
    <reaction evidence="2">
        <text>2 GTP = 3',3'-c-di-GMP + 2 diphosphate</text>
        <dbReference type="Rhea" id="RHEA:24898"/>
        <dbReference type="ChEBI" id="CHEBI:33019"/>
        <dbReference type="ChEBI" id="CHEBI:37565"/>
        <dbReference type="ChEBI" id="CHEBI:58805"/>
        <dbReference type="EC" id="2.7.7.65"/>
    </reaction>
</comment>
<gene>
    <name evidence="5" type="ORF">ACFQ4O_13360</name>
</gene>
<dbReference type="PANTHER" id="PTHR45138">
    <property type="entry name" value="REGULATORY COMPONENTS OF SENSORY TRANSDUCTION SYSTEM"/>
    <property type="match status" value="1"/>
</dbReference>
<dbReference type="PANTHER" id="PTHR45138:SF9">
    <property type="entry name" value="DIGUANYLATE CYCLASE DGCM-RELATED"/>
    <property type="match status" value="1"/>
</dbReference>
<dbReference type="RefSeq" id="WP_378776189.1">
    <property type="nucleotide sequence ID" value="NZ_JBHTMX010000149.1"/>
</dbReference>
<keyword evidence="3" id="KW-0472">Membrane</keyword>
<reference evidence="6" key="1">
    <citation type="journal article" date="2019" name="Int. J. Syst. Evol. Microbiol.">
        <title>The Global Catalogue of Microorganisms (GCM) 10K type strain sequencing project: providing services to taxonomists for standard genome sequencing and annotation.</title>
        <authorList>
            <consortium name="The Broad Institute Genomics Platform"/>
            <consortium name="The Broad Institute Genome Sequencing Center for Infectious Disease"/>
            <person name="Wu L."/>
            <person name="Ma J."/>
        </authorList>
    </citation>
    <scope>NUCLEOTIDE SEQUENCE [LARGE SCALE GENOMIC DNA]</scope>
    <source>
        <strain evidence="6">CCUG 61696</strain>
    </source>
</reference>
<evidence type="ECO:0000259" key="4">
    <source>
        <dbReference type="PROSITE" id="PS50887"/>
    </source>
</evidence>
<keyword evidence="6" id="KW-1185">Reference proteome</keyword>
<dbReference type="NCBIfam" id="TIGR00254">
    <property type="entry name" value="GGDEF"/>
    <property type="match status" value="1"/>
</dbReference>
<dbReference type="Gene3D" id="3.30.70.270">
    <property type="match status" value="1"/>
</dbReference>
<dbReference type="PROSITE" id="PS50887">
    <property type="entry name" value="GGDEF"/>
    <property type="match status" value="1"/>
</dbReference>
<evidence type="ECO:0000256" key="3">
    <source>
        <dbReference type="SAM" id="Phobius"/>
    </source>
</evidence>
<feature type="transmembrane region" description="Helical" evidence="3">
    <location>
        <begin position="7"/>
        <end position="30"/>
    </location>
</feature>
<dbReference type="SUPFAM" id="SSF55073">
    <property type="entry name" value="Nucleotide cyclase"/>
    <property type="match status" value="1"/>
</dbReference>
<evidence type="ECO:0000256" key="1">
    <source>
        <dbReference type="ARBA" id="ARBA00012528"/>
    </source>
</evidence>
<dbReference type="InterPro" id="IPR029787">
    <property type="entry name" value="Nucleotide_cyclase"/>
</dbReference>
<name>A0ABW3ZB12_9HYPH</name>
<comment type="caution">
    <text evidence="5">The sequence shown here is derived from an EMBL/GenBank/DDBJ whole genome shotgun (WGS) entry which is preliminary data.</text>
</comment>
<keyword evidence="3" id="KW-1133">Transmembrane helix</keyword>
<feature type="non-terminal residue" evidence="5">
    <location>
        <position position="154"/>
    </location>
</feature>
<dbReference type="EMBL" id="JBHTMX010000149">
    <property type="protein sequence ID" value="MFD1332987.1"/>
    <property type="molecule type" value="Genomic_DNA"/>
</dbReference>
<protein>
    <recommendedName>
        <fullName evidence="1">diguanylate cyclase</fullName>
        <ecNumber evidence="1">2.7.7.65</ecNumber>
    </recommendedName>
</protein>
<dbReference type="InterPro" id="IPR000160">
    <property type="entry name" value="GGDEF_dom"/>
</dbReference>
<evidence type="ECO:0000313" key="5">
    <source>
        <dbReference type="EMBL" id="MFD1332987.1"/>
    </source>
</evidence>
<feature type="transmembrane region" description="Helical" evidence="3">
    <location>
        <begin position="36"/>
        <end position="57"/>
    </location>
</feature>
<dbReference type="Pfam" id="PF00990">
    <property type="entry name" value="GGDEF"/>
    <property type="match status" value="1"/>
</dbReference>
<organism evidence="5 6">
    <name type="scientific">Methylopila musalis</name>
    <dbReference type="NCBI Taxonomy" id="1134781"/>
    <lineage>
        <taxon>Bacteria</taxon>
        <taxon>Pseudomonadati</taxon>
        <taxon>Pseudomonadota</taxon>
        <taxon>Alphaproteobacteria</taxon>
        <taxon>Hyphomicrobiales</taxon>
        <taxon>Methylopilaceae</taxon>
        <taxon>Methylopila</taxon>
    </lineage>
</organism>
<proteinExistence type="predicted"/>
<evidence type="ECO:0000313" key="6">
    <source>
        <dbReference type="Proteomes" id="UP001597171"/>
    </source>
</evidence>
<dbReference type="InterPro" id="IPR050469">
    <property type="entry name" value="Diguanylate_Cyclase"/>
</dbReference>